<dbReference type="AlphaFoldDB" id="A0A9Q8QDL1"/>
<dbReference type="PANTHER" id="PTHR43918">
    <property type="entry name" value="ACETYLCHOLINESTERASE"/>
    <property type="match status" value="1"/>
</dbReference>
<dbReference type="Pfam" id="PF00135">
    <property type="entry name" value="COesterase"/>
    <property type="match status" value="1"/>
</dbReference>
<keyword evidence="3" id="KW-1015">Disulfide bond</keyword>
<dbReference type="InterPro" id="IPR000997">
    <property type="entry name" value="Cholinesterase"/>
</dbReference>
<dbReference type="OrthoDB" id="408631at2759"/>
<dbReference type="InterPro" id="IPR029058">
    <property type="entry name" value="AB_hydrolase_fold"/>
</dbReference>
<feature type="active site" description="Charge relay system" evidence="4">
    <location>
        <position position="450"/>
    </location>
</feature>
<feature type="active site" description="Acyl-ester intermediate" evidence="4">
    <location>
        <position position="235"/>
    </location>
</feature>
<feature type="chain" id="PRO_5040528037" description="Carboxylic ester hydrolase" evidence="5">
    <location>
        <begin position="22"/>
        <end position="560"/>
    </location>
</feature>
<dbReference type="PROSITE" id="PS00122">
    <property type="entry name" value="CARBOXYLESTERASE_B_1"/>
    <property type="match status" value="1"/>
</dbReference>
<dbReference type="PRINTS" id="PR00878">
    <property type="entry name" value="CHOLNESTRASE"/>
</dbReference>
<feature type="active site" description="Charge relay system" evidence="4">
    <location>
        <position position="358"/>
    </location>
</feature>
<organism evidence="7 8">
    <name type="scientific">Purpureocillium takamizusanense</name>
    <dbReference type="NCBI Taxonomy" id="2060973"/>
    <lineage>
        <taxon>Eukaryota</taxon>
        <taxon>Fungi</taxon>
        <taxon>Dikarya</taxon>
        <taxon>Ascomycota</taxon>
        <taxon>Pezizomycotina</taxon>
        <taxon>Sordariomycetes</taxon>
        <taxon>Hypocreomycetidae</taxon>
        <taxon>Hypocreales</taxon>
        <taxon>Ophiocordycipitaceae</taxon>
        <taxon>Purpureocillium</taxon>
    </lineage>
</organism>
<evidence type="ECO:0000256" key="3">
    <source>
        <dbReference type="ARBA" id="ARBA00023157"/>
    </source>
</evidence>
<dbReference type="RefSeq" id="XP_047840273.1">
    <property type="nucleotide sequence ID" value="XM_047984299.1"/>
</dbReference>
<evidence type="ECO:0000256" key="4">
    <source>
        <dbReference type="PIRSR" id="PIRSR600997-1"/>
    </source>
</evidence>
<dbReference type="InterPro" id="IPR002018">
    <property type="entry name" value="CarbesteraseB"/>
</dbReference>
<reference evidence="7" key="1">
    <citation type="submission" date="2021-11" db="EMBL/GenBank/DDBJ databases">
        <title>Purpureocillium_takamizusanense_genome.</title>
        <authorList>
            <person name="Nguyen N.-H."/>
        </authorList>
    </citation>
    <scope>NUCLEOTIDE SEQUENCE</scope>
    <source>
        <strain evidence="7">PT3</strain>
    </source>
</reference>
<proteinExistence type="inferred from homology"/>
<dbReference type="InterPro" id="IPR050654">
    <property type="entry name" value="AChE-related_enzymes"/>
</dbReference>
<sequence length="560" mass="59345">MTSFSLVLAVALHCLATSSLAQCKPTPARPTVAVDAGAIAGTTTAVHVPTSPSASAVTVNKFLGIPYGAPPVRFAPPQPAPAWHGTYDASRFKPSCIQKFNDPPAARNLSTALFNTPPPPGHEAEDCLSLNVWVPRDDAPAGSKAVLLWFFGGGFSFGSGSLPLHDGALLAAEQDVVVVTFNYRTNVFGFPGDPSLPPGERNLGFLDQRLALEWVRRNILAFGGDPRRVTIFGESAGAGSVDALLGAPPPKEGLPFAGAIMQSGQASILVPNNDTAVSWAKLAAKAGCPPRDALACLRKVPAQKLKDISEKEMLTFSPQPDGVTWAFKERLDRIDSAKGNNSSSFARVPILIGSNADEGRHFMIGQNDTSKVLGAVPKGIADKIVSAYPLGSPGIRTPNDQVTAIYGDLSFHCPAKVVAEDSTAADIPTWRYLFNASFPNARFFPGSAYHASEIQLVFGTYPREGATPAQEELSRAMRTAWATFAKDPSKGPGGGGDNGAPDVLVFGSGDKAEVRTVKPDVLDKRCALYKPLIDQLTGVAPGVRVGWWYNYRPGETRRTA</sequence>
<dbReference type="KEGG" id="ptkz:JDV02_003195"/>
<protein>
    <recommendedName>
        <fullName evidence="5">Carboxylic ester hydrolase</fullName>
        <ecNumber evidence="5">3.1.1.-</ecNumber>
    </recommendedName>
</protein>
<feature type="signal peptide" evidence="5">
    <location>
        <begin position="1"/>
        <end position="21"/>
    </location>
</feature>
<keyword evidence="5" id="KW-0732">Signal</keyword>
<dbReference type="InterPro" id="IPR019826">
    <property type="entry name" value="Carboxylesterase_B_AS"/>
</dbReference>
<comment type="similarity">
    <text evidence="1 5">Belongs to the type-B carboxylesterase/lipase family.</text>
</comment>
<dbReference type="GeneID" id="72065155"/>
<dbReference type="EMBL" id="CP086355">
    <property type="protein sequence ID" value="UNI16792.1"/>
    <property type="molecule type" value="Genomic_DNA"/>
</dbReference>
<evidence type="ECO:0000259" key="6">
    <source>
        <dbReference type="Pfam" id="PF00135"/>
    </source>
</evidence>
<dbReference type="SUPFAM" id="SSF53474">
    <property type="entry name" value="alpha/beta-Hydrolases"/>
    <property type="match status" value="1"/>
</dbReference>
<dbReference type="EC" id="3.1.1.-" evidence="5"/>
<dbReference type="PANTHER" id="PTHR43918:SF4">
    <property type="entry name" value="CARBOXYLIC ESTER HYDROLASE"/>
    <property type="match status" value="1"/>
</dbReference>
<feature type="domain" description="Carboxylesterase type B" evidence="6">
    <location>
        <begin position="30"/>
        <end position="487"/>
    </location>
</feature>
<evidence type="ECO:0000313" key="7">
    <source>
        <dbReference type="EMBL" id="UNI16792.1"/>
    </source>
</evidence>
<keyword evidence="8" id="KW-1185">Reference proteome</keyword>
<name>A0A9Q8QDL1_9HYPO</name>
<evidence type="ECO:0000313" key="8">
    <source>
        <dbReference type="Proteomes" id="UP000829364"/>
    </source>
</evidence>
<evidence type="ECO:0000256" key="5">
    <source>
        <dbReference type="RuleBase" id="RU361235"/>
    </source>
</evidence>
<dbReference type="Gene3D" id="3.40.50.1820">
    <property type="entry name" value="alpha/beta hydrolase"/>
    <property type="match status" value="1"/>
</dbReference>
<evidence type="ECO:0000256" key="2">
    <source>
        <dbReference type="ARBA" id="ARBA00022801"/>
    </source>
</evidence>
<accession>A0A9Q8QDL1</accession>
<dbReference type="GO" id="GO:0004104">
    <property type="term" value="F:cholinesterase activity"/>
    <property type="evidence" value="ECO:0007669"/>
    <property type="project" value="InterPro"/>
</dbReference>
<dbReference type="Proteomes" id="UP000829364">
    <property type="component" value="Chromosome 2"/>
</dbReference>
<keyword evidence="2 5" id="KW-0378">Hydrolase</keyword>
<evidence type="ECO:0000256" key="1">
    <source>
        <dbReference type="ARBA" id="ARBA00005964"/>
    </source>
</evidence>
<gene>
    <name evidence="7" type="ORF">JDV02_003195</name>
</gene>